<gene>
    <name evidence="1" type="ORF">HaLaN_10817</name>
</gene>
<organism evidence="1 2">
    <name type="scientific">Haematococcus lacustris</name>
    <name type="common">Green alga</name>
    <name type="synonym">Haematococcus pluvialis</name>
    <dbReference type="NCBI Taxonomy" id="44745"/>
    <lineage>
        <taxon>Eukaryota</taxon>
        <taxon>Viridiplantae</taxon>
        <taxon>Chlorophyta</taxon>
        <taxon>core chlorophytes</taxon>
        <taxon>Chlorophyceae</taxon>
        <taxon>CS clade</taxon>
        <taxon>Chlamydomonadales</taxon>
        <taxon>Haematococcaceae</taxon>
        <taxon>Haematococcus</taxon>
    </lineage>
</organism>
<keyword evidence="2" id="KW-1185">Reference proteome</keyword>
<dbReference type="EMBL" id="BLLF01000757">
    <property type="protein sequence ID" value="GFH14710.1"/>
    <property type="molecule type" value="Genomic_DNA"/>
</dbReference>
<dbReference type="AlphaFoldDB" id="A0A699YYS3"/>
<evidence type="ECO:0000313" key="1">
    <source>
        <dbReference type="EMBL" id="GFH14710.1"/>
    </source>
</evidence>
<comment type="caution">
    <text evidence="1">The sequence shown here is derived from an EMBL/GenBank/DDBJ whole genome shotgun (WGS) entry which is preliminary data.</text>
</comment>
<evidence type="ECO:0000313" key="2">
    <source>
        <dbReference type="Proteomes" id="UP000485058"/>
    </source>
</evidence>
<name>A0A699YYS3_HAELA</name>
<proteinExistence type="predicted"/>
<reference evidence="1 2" key="1">
    <citation type="submission" date="2020-02" db="EMBL/GenBank/DDBJ databases">
        <title>Draft genome sequence of Haematococcus lacustris strain NIES-144.</title>
        <authorList>
            <person name="Morimoto D."/>
            <person name="Nakagawa S."/>
            <person name="Yoshida T."/>
            <person name="Sawayama S."/>
        </authorList>
    </citation>
    <scope>NUCLEOTIDE SEQUENCE [LARGE SCALE GENOMIC DNA]</scope>
    <source>
        <strain evidence="1 2">NIES-144</strain>
    </source>
</reference>
<protein>
    <submittedName>
        <fullName evidence="1">Uncharacterized protein</fullName>
    </submittedName>
</protein>
<accession>A0A699YYS3</accession>
<sequence>MITRVCHMYLLLLAPPGRSELLLGTSFIRSNERCGVANDNANDMQKELHQPNAAQQLAPLALDLVFGMEGMMQMTQQQWRMFSKLLTQGTHTFSFYGACDMSLVLFGHVIEVLAAPSVVGPAGLAAQPASWLPCGNSLLEGWCSQLLDRVCQIFCITSPALEGPLDNIRIGGCQVLANGHNFLLRQHAPPSMSPEAERLLACMVLVLTVALPLDTWLAAVASVPPGEVVVVEQAMHDLLTQVEAEQGAANKLQLPHLVAPAPLSWQPGRLTLDRGKGPAELMRLCLSPL</sequence>
<dbReference type="Proteomes" id="UP000485058">
    <property type="component" value="Unassembled WGS sequence"/>
</dbReference>